<reference evidence="2" key="1">
    <citation type="journal article" date="2016" name="Mol. Biol. Evol.">
        <title>Comparative Genomics of Early-Diverging Mushroom-Forming Fungi Provides Insights into the Origins of Lignocellulose Decay Capabilities.</title>
        <authorList>
            <person name="Nagy L.G."/>
            <person name="Riley R."/>
            <person name="Tritt A."/>
            <person name="Adam C."/>
            <person name="Daum C."/>
            <person name="Floudas D."/>
            <person name="Sun H."/>
            <person name="Yadav J.S."/>
            <person name="Pangilinan J."/>
            <person name="Larsson K.H."/>
            <person name="Matsuura K."/>
            <person name="Barry K."/>
            <person name="Labutti K."/>
            <person name="Kuo R."/>
            <person name="Ohm R.A."/>
            <person name="Bhattacharya S.S."/>
            <person name="Shirouzu T."/>
            <person name="Yoshinaga Y."/>
            <person name="Martin F.M."/>
            <person name="Grigoriev I.V."/>
            <person name="Hibbett D.S."/>
        </authorList>
    </citation>
    <scope>NUCLEOTIDE SEQUENCE [LARGE SCALE GENOMIC DNA]</scope>
    <source>
        <strain evidence="2">CBS 109695</strain>
    </source>
</reference>
<dbReference type="Gene3D" id="1.20.1280.50">
    <property type="match status" value="1"/>
</dbReference>
<organism evidence="2">
    <name type="scientific">Athelia psychrophila</name>
    <dbReference type="NCBI Taxonomy" id="1759441"/>
    <lineage>
        <taxon>Eukaryota</taxon>
        <taxon>Fungi</taxon>
        <taxon>Dikarya</taxon>
        <taxon>Basidiomycota</taxon>
        <taxon>Agaricomycotina</taxon>
        <taxon>Agaricomycetes</taxon>
        <taxon>Agaricomycetidae</taxon>
        <taxon>Atheliales</taxon>
        <taxon>Atheliaceae</taxon>
        <taxon>Athelia</taxon>
    </lineage>
</organism>
<dbReference type="AlphaFoldDB" id="A0A166TQL8"/>
<name>A0A166TQL8_9AGAM</name>
<protein>
    <submittedName>
        <fullName evidence="2">Uncharacterized protein</fullName>
    </submittedName>
</protein>
<accession>A0A166TQL8</accession>
<dbReference type="EMBL" id="KV417492">
    <property type="protein sequence ID" value="KZP30870.1"/>
    <property type="molecule type" value="Genomic_DNA"/>
</dbReference>
<sequence length="453" mass="50054">MNSTRPVPGPSGRATNDPEYTNKGSRNISSSRSGSVHILADPTSCFPPEILALIFTTGLAIKRPCRRRFEITVSQVCRKWRYIALGMQHLWTDIHHYNLPTGILTSSDRMAAYMARSGETPVSLRIRGLVQWYLEAACAPLVIACIHRCYQLSIDGYWDKSMSSLLTKLLSRPTPLLTSIDVAAWGPMEPLSIPGALLSFTAPSLTSARIGVPGGTYITAEGTTPPPLPRNVPMYHDLHRAILMNSCSLTHLELELSRPLRVPLIALPALKYLLLDIRPFAGGVTQALEPFQAPNLHSIALIYNGGRRTLTLPSFEPQFPLLQSLTIIGSIESDSVVPISLYACLFPHVVELTWRDHYPSDHIPNILEQLNEGLAGGGWHGLQTISLSMCGLVHALDVLRIRDALLKLKEKRPSITKIKLAQHLITAAEGLEELREIVVVEPYLNDWPVPFLS</sequence>
<evidence type="ECO:0000256" key="1">
    <source>
        <dbReference type="SAM" id="MobiDB-lite"/>
    </source>
</evidence>
<dbReference type="OrthoDB" id="3229088at2759"/>
<feature type="region of interest" description="Disordered" evidence="1">
    <location>
        <begin position="1"/>
        <end position="33"/>
    </location>
</feature>
<gene>
    <name evidence="2" type="ORF">FIBSPDRAFT_95303</name>
</gene>
<dbReference type="SUPFAM" id="SSF52047">
    <property type="entry name" value="RNI-like"/>
    <property type="match status" value="1"/>
</dbReference>
<feature type="compositionally biased region" description="Low complexity" evidence="1">
    <location>
        <begin position="24"/>
        <end position="33"/>
    </location>
</feature>
<proteinExistence type="predicted"/>
<evidence type="ECO:0000313" key="2">
    <source>
        <dbReference type="EMBL" id="KZP30870.1"/>
    </source>
</evidence>